<dbReference type="EMBL" id="JBHTKL010000005">
    <property type="protein sequence ID" value="MFD1019715.1"/>
    <property type="molecule type" value="Genomic_DNA"/>
</dbReference>
<feature type="chain" id="PRO_5045536384" description="Lipoprotein" evidence="1">
    <location>
        <begin position="20"/>
        <end position="193"/>
    </location>
</feature>
<feature type="signal peptide" evidence="1">
    <location>
        <begin position="1"/>
        <end position="19"/>
    </location>
</feature>
<evidence type="ECO:0008006" key="4">
    <source>
        <dbReference type="Google" id="ProtNLM"/>
    </source>
</evidence>
<dbReference type="PROSITE" id="PS51257">
    <property type="entry name" value="PROKAR_LIPOPROTEIN"/>
    <property type="match status" value="1"/>
</dbReference>
<evidence type="ECO:0000256" key="1">
    <source>
        <dbReference type="SAM" id="SignalP"/>
    </source>
</evidence>
<proteinExistence type="predicted"/>
<gene>
    <name evidence="2" type="ORF">ACFQ2J_11080</name>
</gene>
<protein>
    <recommendedName>
        <fullName evidence="4">Lipoprotein</fullName>
    </recommendedName>
</protein>
<evidence type="ECO:0000313" key="3">
    <source>
        <dbReference type="Proteomes" id="UP001596990"/>
    </source>
</evidence>
<dbReference type="RefSeq" id="WP_386060061.1">
    <property type="nucleotide sequence ID" value="NZ_JBHTKL010000005.1"/>
</dbReference>
<sequence>MRKLVVCILLLILSLIISACNSIGAETPSGERTEDEETSTGTGLKVEAEGEIEELKKESDFIALAEVDGNFETEAILTDAEYDTYQINRIYTATVESSFKNNINKNYTSEDKIEIVYPIGFKQKKDGKLKDELIPFDGEKLLEIESGEYILFLDDLNGKFFFSNINHVYRQNGSGYMNIASDTLPRITIEEVK</sequence>
<name>A0ABW3L1A4_9BACI</name>
<keyword evidence="1" id="KW-0732">Signal</keyword>
<comment type="caution">
    <text evidence="2">The sequence shown here is derived from an EMBL/GenBank/DDBJ whole genome shotgun (WGS) entry which is preliminary data.</text>
</comment>
<dbReference type="Proteomes" id="UP001596990">
    <property type="component" value="Unassembled WGS sequence"/>
</dbReference>
<keyword evidence="3" id="KW-1185">Reference proteome</keyword>
<organism evidence="2 3">
    <name type="scientific">Thalassobacillus hwangdonensis</name>
    <dbReference type="NCBI Taxonomy" id="546108"/>
    <lineage>
        <taxon>Bacteria</taxon>
        <taxon>Bacillati</taxon>
        <taxon>Bacillota</taxon>
        <taxon>Bacilli</taxon>
        <taxon>Bacillales</taxon>
        <taxon>Bacillaceae</taxon>
        <taxon>Thalassobacillus</taxon>
    </lineage>
</organism>
<reference evidence="3" key="1">
    <citation type="journal article" date="2019" name="Int. J. Syst. Evol. Microbiol.">
        <title>The Global Catalogue of Microorganisms (GCM) 10K type strain sequencing project: providing services to taxonomists for standard genome sequencing and annotation.</title>
        <authorList>
            <consortium name="The Broad Institute Genomics Platform"/>
            <consortium name="The Broad Institute Genome Sequencing Center for Infectious Disease"/>
            <person name="Wu L."/>
            <person name="Ma J."/>
        </authorList>
    </citation>
    <scope>NUCLEOTIDE SEQUENCE [LARGE SCALE GENOMIC DNA]</scope>
    <source>
        <strain evidence="3">CCUG 56607</strain>
    </source>
</reference>
<accession>A0ABW3L1A4</accession>
<evidence type="ECO:0000313" key="2">
    <source>
        <dbReference type="EMBL" id="MFD1019715.1"/>
    </source>
</evidence>